<dbReference type="NCBIfam" id="NF043036">
    <property type="entry name" value="ErythonDh"/>
    <property type="match status" value="1"/>
</dbReference>
<keyword evidence="1" id="KW-0521">NADP</keyword>
<keyword evidence="2" id="KW-0119">Carbohydrate metabolism</keyword>
<name>A0ABU8XRG2_9PROT</name>
<evidence type="ECO:0000256" key="1">
    <source>
        <dbReference type="ARBA" id="ARBA00022857"/>
    </source>
</evidence>
<gene>
    <name evidence="4" type="primary">denD</name>
    <name evidence="4" type="ORF">U1T56_07615</name>
</gene>
<dbReference type="PANTHER" id="PTHR43103:SF3">
    <property type="entry name" value="ADP-L-GLYCERO-D-MANNO-HEPTOSE-6-EPIMERASE"/>
    <property type="match status" value="1"/>
</dbReference>
<dbReference type="Proteomes" id="UP001375743">
    <property type="component" value="Unassembled WGS sequence"/>
</dbReference>
<organism evidence="4 5">
    <name type="scientific">Benzoatithermus flavus</name>
    <dbReference type="NCBI Taxonomy" id="3108223"/>
    <lineage>
        <taxon>Bacteria</taxon>
        <taxon>Pseudomonadati</taxon>
        <taxon>Pseudomonadota</taxon>
        <taxon>Alphaproteobacteria</taxon>
        <taxon>Geminicoccales</taxon>
        <taxon>Geminicoccaceae</taxon>
        <taxon>Benzoatithermus</taxon>
    </lineage>
</organism>
<dbReference type="GO" id="GO:0016491">
    <property type="term" value="F:oxidoreductase activity"/>
    <property type="evidence" value="ECO:0007669"/>
    <property type="project" value="UniProtKB-KW"/>
</dbReference>
<dbReference type="InterPro" id="IPR050005">
    <property type="entry name" value="DenD"/>
</dbReference>
<accession>A0ABU8XRG2</accession>
<evidence type="ECO:0000256" key="2">
    <source>
        <dbReference type="ARBA" id="ARBA00023277"/>
    </source>
</evidence>
<evidence type="ECO:0000259" key="3">
    <source>
        <dbReference type="Pfam" id="PF01370"/>
    </source>
</evidence>
<dbReference type="InterPro" id="IPR001509">
    <property type="entry name" value="Epimerase_deHydtase"/>
</dbReference>
<evidence type="ECO:0000313" key="5">
    <source>
        <dbReference type="Proteomes" id="UP001375743"/>
    </source>
</evidence>
<dbReference type="RefSeq" id="WP_418158866.1">
    <property type="nucleotide sequence ID" value="NZ_JBBLZC010000006.1"/>
</dbReference>
<dbReference type="Gene3D" id="3.90.25.10">
    <property type="entry name" value="UDP-galactose 4-epimerase, domain 1"/>
    <property type="match status" value="1"/>
</dbReference>
<dbReference type="Gene3D" id="3.40.50.720">
    <property type="entry name" value="NAD(P)-binding Rossmann-like Domain"/>
    <property type="match status" value="1"/>
</dbReference>
<feature type="domain" description="NAD-dependent epimerase/dehydratase" evidence="3">
    <location>
        <begin position="3"/>
        <end position="209"/>
    </location>
</feature>
<dbReference type="EC" id="1.1.1.410" evidence="4"/>
<keyword evidence="5" id="KW-1185">Reference proteome</keyword>
<evidence type="ECO:0000313" key="4">
    <source>
        <dbReference type="EMBL" id="MEK0083013.1"/>
    </source>
</evidence>
<dbReference type="EMBL" id="JBBLZC010000006">
    <property type="protein sequence ID" value="MEK0083013.1"/>
    <property type="molecule type" value="Genomic_DNA"/>
</dbReference>
<comment type="caution">
    <text evidence="4">The sequence shown here is derived from an EMBL/GenBank/DDBJ whole genome shotgun (WGS) entry which is preliminary data.</text>
</comment>
<sequence>MRVLITGGTGFIGGKLAAALLREGTFTLDDGAARRIERITLFDAGSGEGIPQDPRVEVVTGDITDAATVRWLARDADLVWHLAAVVSAAAEADFDLGMAVNVDGTRLLLEALRATGRRPRLVFTSGFAVFGGELPGVVTDETAPTPQTSYGMEKAVGELLVADYSRKGFVDGRSLRLPTIVVRPGRPNKAASAFASSIIREPLAGHEAVCPVPRDTAIYILSPRRAIEALLRAMQLADAAWGVNRTLSLPGITVTIGEMLDTLAAVAGEAVVGRVRIAPDPAIQRIVESWPVRVEARRAKALGFAADGSFEEIVRSHIEDELQETVR</sequence>
<reference evidence="4 5" key="1">
    <citation type="submission" date="2024-01" db="EMBL/GenBank/DDBJ databases">
        <title>Multi-omics insights into the function and evolution of sodium benzoate biodegradation pathways in Benzoatithermus flavus gen. nov., sp. nov. from hot spring.</title>
        <authorList>
            <person name="Hu C.-J."/>
            <person name="Li W.-J."/>
        </authorList>
    </citation>
    <scope>NUCLEOTIDE SEQUENCE [LARGE SCALE GENOMIC DNA]</scope>
    <source>
        <strain evidence="4 5">SYSU G07066</strain>
    </source>
</reference>
<protein>
    <submittedName>
        <fullName evidence="4">D-erythronate dehydrogenase</fullName>
        <ecNumber evidence="4">1.1.1.410</ecNumber>
    </submittedName>
</protein>
<dbReference type="PANTHER" id="PTHR43103">
    <property type="entry name" value="NUCLEOSIDE-DIPHOSPHATE-SUGAR EPIMERASE"/>
    <property type="match status" value="1"/>
</dbReference>
<proteinExistence type="predicted"/>
<dbReference type="SUPFAM" id="SSF51735">
    <property type="entry name" value="NAD(P)-binding Rossmann-fold domains"/>
    <property type="match status" value="1"/>
</dbReference>
<keyword evidence="4" id="KW-0560">Oxidoreductase</keyword>
<dbReference type="InterPro" id="IPR036291">
    <property type="entry name" value="NAD(P)-bd_dom_sf"/>
</dbReference>
<dbReference type="Pfam" id="PF01370">
    <property type="entry name" value="Epimerase"/>
    <property type="match status" value="1"/>
</dbReference>